<dbReference type="PROSITE" id="PS50075">
    <property type="entry name" value="CARRIER"/>
    <property type="match status" value="1"/>
</dbReference>
<dbReference type="GO" id="GO:0006633">
    <property type="term" value="P:fatty acid biosynthetic process"/>
    <property type="evidence" value="ECO:0007669"/>
    <property type="project" value="TreeGrafter"/>
</dbReference>
<protein>
    <submittedName>
        <fullName evidence="11">KR-domain-containing protein</fullName>
    </submittedName>
</protein>
<dbReference type="SMART" id="SM00827">
    <property type="entry name" value="PKS_AT"/>
    <property type="match status" value="1"/>
</dbReference>
<dbReference type="Gene3D" id="3.10.129.110">
    <property type="entry name" value="Polyketide synthase dehydratase"/>
    <property type="match status" value="1"/>
</dbReference>
<keyword evidence="6" id="KW-0511">Multifunctional enzyme</keyword>
<dbReference type="Gene3D" id="3.30.70.3290">
    <property type="match status" value="1"/>
</dbReference>
<dbReference type="InterPro" id="IPR036291">
    <property type="entry name" value="NAD(P)-bd_dom_sf"/>
</dbReference>
<evidence type="ECO:0000256" key="4">
    <source>
        <dbReference type="ARBA" id="ARBA00022679"/>
    </source>
</evidence>
<dbReference type="InterPro" id="IPR049900">
    <property type="entry name" value="PKS_mFAS_DH"/>
</dbReference>
<dbReference type="InterPro" id="IPR020843">
    <property type="entry name" value="ER"/>
</dbReference>
<dbReference type="InterPro" id="IPR029063">
    <property type="entry name" value="SAM-dependent_MTases_sf"/>
</dbReference>
<evidence type="ECO:0000259" key="9">
    <source>
        <dbReference type="PROSITE" id="PS50075"/>
    </source>
</evidence>
<feature type="region of interest" description="C-terminal hotdog fold" evidence="8">
    <location>
        <begin position="312"/>
        <end position="458"/>
    </location>
</feature>
<feature type="active site" description="Proton donor; for dehydratase activity" evidence="8">
    <location>
        <position position="373"/>
    </location>
</feature>
<dbReference type="InterPro" id="IPR042104">
    <property type="entry name" value="PKS_dehydratase_sf"/>
</dbReference>
<dbReference type="Pfam" id="PF14765">
    <property type="entry name" value="PS-DH"/>
    <property type="match status" value="1"/>
</dbReference>
<dbReference type="InterPro" id="IPR016035">
    <property type="entry name" value="Acyl_Trfase/lysoPLipase"/>
</dbReference>
<dbReference type="InterPro" id="IPR009081">
    <property type="entry name" value="PP-bd_ACP"/>
</dbReference>
<feature type="active site" description="Proton acceptor; for dehydratase activity" evidence="8">
    <location>
        <position position="202"/>
    </location>
</feature>
<dbReference type="SUPFAM" id="SSF52151">
    <property type="entry name" value="FabD/lysophospholipase-like"/>
    <property type="match status" value="1"/>
</dbReference>
<dbReference type="InterPro" id="IPR020806">
    <property type="entry name" value="PKS_PP-bd"/>
</dbReference>
<evidence type="ECO:0000256" key="5">
    <source>
        <dbReference type="ARBA" id="ARBA00022857"/>
    </source>
</evidence>
<keyword evidence="7" id="KW-0012">Acyltransferase</keyword>
<proteinExistence type="predicted"/>
<dbReference type="SMART" id="SM00823">
    <property type="entry name" value="PKS_PP"/>
    <property type="match status" value="1"/>
</dbReference>
<dbReference type="SUPFAM" id="SSF51735">
    <property type="entry name" value="NAD(P)-binding Rossmann-fold domains"/>
    <property type="match status" value="2"/>
</dbReference>
<dbReference type="Gene3D" id="3.40.366.10">
    <property type="entry name" value="Malonyl-Coenzyme A Acyl Carrier Protein, domain 2"/>
    <property type="match status" value="1"/>
</dbReference>
<organism evidence="11 12">
    <name type="scientific">Periconia macrospinosa</name>
    <dbReference type="NCBI Taxonomy" id="97972"/>
    <lineage>
        <taxon>Eukaryota</taxon>
        <taxon>Fungi</taxon>
        <taxon>Dikarya</taxon>
        <taxon>Ascomycota</taxon>
        <taxon>Pezizomycotina</taxon>
        <taxon>Dothideomycetes</taxon>
        <taxon>Pleosporomycetidae</taxon>
        <taxon>Pleosporales</taxon>
        <taxon>Massarineae</taxon>
        <taxon>Periconiaceae</taxon>
        <taxon>Periconia</taxon>
    </lineage>
</organism>
<dbReference type="SUPFAM" id="SSF47336">
    <property type="entry name" value="ACP-like"/>
    <property type="match status" value="1"/>
</dbReference>
<keyword evidence="2" id="KW-0597">Phosphoprotein</keyword>
<dbReference type="Gene3D" id="1.10.1200.10">
    <property type="entry name" value="ACP-like"/>
    <property type="match status" value="1"/>
</dbReference>
<gene>
    <name evidence="11" type="ORF">DM02DRAFT_697086</name>
</gene>
<dbReference type="InterPro" id="IPR057326">
    <property type="entry name" value="KR_dom"/>
</dbReference>
<dbReference type="Pfam" id="PF08659">
    <property type="entry name" value="KR"/>
    <property type="match status" value="1"/>
</dbReference>
<dbReference type="GO" id="GO:0031177">
    <property type="term" value="F:phosphopantetheine binding"/>
    <property type="evidence" value="ECO:0007669"/>
    <property type="project" value="InterPro"/>
</dbReference>
<dbReference type="EMBL" id="KZ805602">
    <property type="protein sequence ID" value="PVH93269.1"/>
    <property type="molecule type" value="Genomic_DNA"/>
</dbReference>
<dbReference type="InterPro" id="IPR001227">
    <property type="entry name" value="Ac_transferase_dom_sf"/>
</dbReference>
<dbReference type="PANTHER" id="PTHR43775">
    <property type="entry name" value="FATTY ACID SYNTHASE"/>
    <property type="match status" value="1"/>
</dbReference>
<dbReference type="InterPro" id="IPR013968">
    <property type="entry name" value="PKS_KR"/>
</dbReference>
<dbReference type="OrthoDB" id="329835at2759"/>
<evidence type="ECO:0000256" key="7">
    <source>
        <dbReference type="ARBA" id="ARBA00023315"/>
    </source>
</evidence>
<keyword evidence="12" id="KW-1185">Reference proteome</keyword>
<evidence type="ECO:0000313" key="11">
    <source>
        <dbReference type="EMBL" id="PVH93269.1"/>
    </source>
</evidence>
<dbReference type="SUPFAM" id="SSF50129">
    <property type="entry name" value="GroES-like"/>
    <property type="match status" value="1"/>
</dbReference>
<dbReference type="PROSITE" id="PS52019">
    <property type="entry name" value="PKS_MFAS_DH"/>
    <property type="match status" value="1"/>
</dbReference>
<dbReference type="InterPro" id="IPR020807">
    <property type="entry name" value="PKS_DH"/>
</dbReference>
<dbReference type="SMART" id="SM00822">
    <property type="entry name" value="PKS_KR"/>
    <property type="match status" value="1"/>
</dbReference>
<dbReference type="InterPro" id="IPR011032">
    <property type="entry name" value="GroES-like_sf"/>
</dbReference>
<dbReference type="CDD" id="cd02440">
    <property type="entry name" value="AdoMet_MTases"/>
    <property type="match status" value="1"/>
</dbReference>
<dbReference type="InterPro" id="IPR049552">
    <property type="entry name" value="PKS_DH_N"/>
</dbReference>
<keyword evidence="5" id="KW-0521">NADP</keyword>
<dbReference type="GO" id="GO:0016491">
    <property type="term" value="F:oxidoreductase activity"/>
    <property type="evidence" value="ECO:0007669"/>
    <property type="project" value="InterPro"/>
</dbReference>
<dbReference type="Gene3D" id="3.40.50.720">
    <property type="entry name" value="NAD(P)-binding Rossmann-like Domain"/>
    <property type="match status" value="1"/>
</dbReference>
<dbReference type="InterPro" id="IPR050091">
    <property type="entry name" value="PKS_NRPS_Biosynth_Enz"/>
</dbReference>
<dbReference type="PANTHER" id="PTHR43775:SF49">
    <property type="entry name" value="SYNTHASE, PUTATIVE (JCVI)-RELATED"/>
    <property type="match status" value="1"/>
</dbReference>
<keyword evidence="1" id="KW-0596">Phosphopantetheine</keyword>
<dbReference type="Pfam" id="PF00550">
    <property type="entry name" value="PP-binding"/>
    <property type="match status" value="1"/>
</dbReference>
<evidence type="ECO:0000313" key="12">
    <source>
        <dbReference type="Proteomes" id="UP000244855"/>
    </source>
</evidence>
<sequence length="1632" mass="180002">MKEVGEKYEALLERIIASSCPKIPFYSTVLNTVIKEKGVLDSAYWRKNLESPVLFNTTMKALLADHKSNNLFLEIGPHSALAGPLRQILKKQQPEAIYISTLSRGGDDTQSLLTALGNLFLKGIPVDLGPLNQGGKIATGLPSYPWNREETFWEESRISREWRMRKFPRHDLLGTQVVEGSAMAPTWRNVLSLDDAPWIRDHMVNQDIVFPGAGYVAMAGEALRQVTGAEDFTVRNLTVKAAMIVHEHISTEIVSSLRPYRLTNSLDSTWYEFIVYSHNRSNWTKHCSGQVTQGEADSKAVSDAPSVVVDLPRKVSSARWYQAFSKVCIKYGPMFRGLHNLSAHPVDHRAVATVGNYVNPDDSPYQLHPTTMDFALQLFSVAAYRAQPREFVRMLLPSYFGEIYMKRPASNTELKLSSDASVTARGAIRGDAFGTVGDQVVMKLRDVHLVPAADDSAADTDPHAGVRLQWKPDIAYLDATNLIRTKRSIQSSFSIVQRLLLLCSIESTERLADLPPSAVAHLNKFRTWLSGHVQQAIDEGYEGVDDASSLYTLSSAERLELINETANQVANSDSAPLGKAIMQVFENCVDIFTGKADALDLLMQDEIMRKTYDLLAGFWDFSDFLGLLRHKKPNLKILEVGAGTGASTAVILDSLLSGSGERTFQSYTYTDISAGFFVQAKERFKNVPGMEYSVLDVSKDPAKQGFELEAYDLVIATNVLHATEYIGETLFNVRKLLQPEGKLILQELCSSTKWFNFIVGVLPGWWLGDKKISLLSSSSTSSVAIRLSKSLVLQGYQVEFCSLADAPKPKQDIISILDLEGKPFLEKVPEDEFAFLQNFISGAISSGMLWLTKSAQMGTSEPQYAQILGLARCVRNELSIDFATLEIDDVEDDNTFERVVQVVGKFQTRNKDMDVGLDFEYAISKGVVHVPRYHWISVSNELSSTKKTDAPKTLEIGKRGALKTLGWVERPQSKLIGDEMYIKIHAAGVNFKDVLIAMGIVDGNLNDGSGLGCECAGVVTEVGPEATFNVGDRVAIVLIQSACGGIGIAAIHICRMIGAEVFATVGSDEKVAYQMETFNIPQNRIFNSRDSSFLPGIMRETNGYGVDVVLNSLSGDLLHASWKCLAEFGKMLEIGRRDFVGQGNLPMDPFEANRIFYGVDLALYVEKRPLTFRSMLDRAMEWCSQGLIHPIRPVKSFDAHEIEDALRSMQGGQHIGKFVIKFPDDHTKLPASRGTNRIFLRPDVSYLLVGGLGGLGLSVSTWMVEHGARHFIYLSRSGDKGKKDAAFAHEMQVAGCTVEITAGSVINKADVQKVIAQAKYPIAGILQMSMVLNDASFPIMTHEEWQNAVLPKIDGTWNLHEVFASQPLDFFVLFSSFAGLVGHMGQSNYASANTFLDAFAQFRHSQGLPASVLDISVIEDVGWVSQEPARLERMKSTAAYCLKEKDLLDALGLAIYKSTPHNQEAKTGVAGYVNESQIGIGLRTTMPIALDANRCIWKRDIRMSQYQNLEDSSVESSNSSNDGLRQFLASVTANPEILHEDASITSLAEEIGATLYSFLMKPIEELDITEPLASLGLDSLVAIELRNWSRQKLGVELNVLQIMGASSIKKLGQTAAQGLLVKLGVVVKENGH</sequence>
<evidence type="ECO:0000256" key="6">
    <source>
        <dbReference type="ARBA" id="ARBA00023268"/>
    </source>
</evidence>
<dbReference type="Pfam" id="PF08242">
    <property type="entry name" value="Methyltransf_12"/>
    <property type="match status" value="1"/>
</dbReference>
<feature type="domain" description="PKS/mFAS DH" evidence="10">
    <location>
        <begin position="170"/>
        <end position="458"/>
    </location>
</feature>
<dbReference type="InterPro" id="IPR036736">
    <property type="entry name" value="ACP-like_sf"/>
</dbReference>
<dbReference type="InterPro" id="IPR013217">
    <property type="entry name" value="Methyltransf_12"/>
</dbReference>
<feature type="region of interest" description="N-terminal hotdog fold" evidence="8">
    <location>
        <begin position="170"/>
        <end position="298"/>
    </location>
</feature>
<dbReference type="GO" id="GO:0032259">
    <property type="term" value="P:methylation"/>
    <property type="evidence" value="ECO:0007669"/>
    <property type="project" value="UniProtKB-KW"/>
</dbReference>
<accession>A0A2V1D7Y8</accession>
<evidence type="ECO:0000256" key="3">
    <source>
        <dbReference type="ARBA" id="ARBA00022603"/>
    </source>
</evidence>
<reference evidence="11 12" key="1">
    <citation type="journal article" date="2018" name="Sci. Rep.">
        <title>Comparative genomics provides insights into the lifestyle and reveals functional heterogeneity of dark septate endophytic fungi.</title>
        <authorList>
            <person name="Knapp D.G."/>
            <person name="Nemeth J.B."/>
            <person name="Barry K."/>
            <person name="Hainaut M."/>
            <person name="Henrissat B."/>
            <person name="Johnson J."/>
            <person name="Kuo A."/>
            <person name="Lim J.H.P."/>
            <person name="Lipzen A."/>
            <person name="Nolan M."/>
            <person name="Ohm R.A."/>
            <person name="Tamas L."/>
            <person name="Grigoriev I.V."/>
            <person name="Spatafora J.W."/>
            <person name="Nagy L.G."/>
            <person name="Kovacs G.M."/>
        </authorList>
    </citation>
    <scope>NUCLEOTIDE SEQUENCE [LARGE SCALE GENOMIC DNA]</scope>
    <source>
        <strain evidence="11 12">DSE2036</strain>
    </source>
</reference>
<dbReference type="Gene3D" id="3.40.50.150">
    <property type="entry name" value="Vaccinia Virus protein VP39"/>
    <property type="match status" value="1"/>
</dbReference>
<dbReference type="GO" id="GO:0004312">
    <property type="term" value="F:fatty acid synthase activity"/>
    <property type="evidence" value="ECO:0007669"/>
    <property type="project" value="TreeGrafter"/>
</dbReference>
<evidence type="ECO:0000256" key="2">
    <source>
        <dbReference type="ARBA" id="ARBA00022553"/>
    </source>
</evidence>
<dbReference type="Gene3D" id="3.90.180.10">
    <property type="entry name" value="Medium-chain alcohol dehydrogenases, catalytic domain"/>
    <property type="match status" value="2"/>
</dbReference>
<dbReference type="SUPFAM" id="SSF53335">
    <property type="entry name" value="S-adenosyl-L-methionine-dependent methyltransferases"/>
    <property type="match status" value="1"/>
</dbReference>
<dbReference type="SMART" id="SM00829">
    <property type="entry name" value="PKS_ER"/>
    <property type="match status" value="1"/>
</dbReference>
<keyword evidence="4" id="KW-0808">Transferase</keyword>
<evidence type="ECO:0000259" key="10">
    <source>
        <dbReference type="PROSITE" id="PS52019"/>
    </source>
</evidence>
<dbReference type="SMART" id="SM00826">
    <property type="entry name" value="PKS_DH"/>
    <property type="match status" value="1"/>
</dbReference>
<dbReference type="CDD" id="cd05195">
    <property type="entry name" value="enoyl_red"/>
    <property type="match status" value="1"/>
</dbReference>
<feature type="domain" description="Carrier" evidence="9">
    <location>
        <begin position="1542"/>
        <end position="1619"/>
    </location>
</feature>
<dbReference type="InterPro" id="IPR014043">
    <property type="entry name" value="Acyl_transferase_dom"/>
</dbReference>
<dbReference type="Pfam" id="PF00698">
    <property type="entry name" value="Acyl_transf_1"/>
    <property type="match status" value="1"/>
</dbReference>
<dbReference type="Pfam" id="PF08240">
    <property type="entry name" value="ADH_N"/>
    <property type="match status" value="1"/>
</dbReference>
<dbReference type="InterPro" id="IPR049551">
    <property type="entry name" value="PKS_DH_C"/>
</dbReference>
<dbReference type="Proteomes" id="UP000244855">
    <property type="component" value="Unassembled WGS sequence"/>
</dbReference>
<name>A0A2V1D7Y8_9PLEO</name>
<keyword evidence="3" id="KW-0489">Methyltransferase</keyword>
<dbReference type="GO" id="GO:0008168">
    <property type="term" value="F:methyltransferase activity"/>
    <property type="evidence" value="ECO:0007669"/>
    <property type="project" value="UniProtKB-KW"/>
</dbReference>
<dbReference type="GO" id="GO:0044550">
    <property type="term" value="P:secondary metabolite biosynthetic process"/>
    <property type="evidence" value="ECO:0007669"/>
    <property type="project" value="TreeGrafter"/>
</dbReference>
<evidence type="ECO:0000256" key="8">
    <source>
        <dbReference type="PROSITE-ProRule" id="PRU01363"/>
    </source>
</evidence>
<dbReference type="Pfam" id="PF21089">
    <property type="entry name" value="PKS_DH_N"/>
    <property type="match status" value="1"/>
</dbReference>
<evidence type="ECO:0000256" key="1">
    <source>
        <dbReference type="ARBA" id="ARBA00022450"/>
    </source>
</evidence>
<dbReference type="STRING" id="97972.A0A2V1D7Y8"/>
<dbReference type="Pfam" id="PF13602">
    <property type="entry name" value="ADH_zinc_N_2"/>
    <property type="match status" value="1"/>
</dbReference>
<dbReference type="InterPro" id="IPR013154">
    <property type="entry name" value="ADH-like_N"/>
</dbReference>